<evidence type="ECO:0000256" key="1">
    <source>
        <dbReference type="SAM" id="MobiDB-lite"/>
    </source>
</evidence>
<dbReference type="AlphaFoldDB" id="A0A1W6P058"/>
<keyword evidence="3" id="KW-1185">Reference proteome</keyword>
<evidence type="ECO:0000313" key="2">
    <source>
        <dbReference type="EMBL" id="ARO14791.1"/>
    </source>
</evidence>
<feature type="compositionally biased region" description="Basic and acidic residues" evidence="1">
    <location>
        <begin position="1"/>
        <end position="12"/>
    </location>
</feature>
<dbReference type="KEGG" id="kro:BVG79_01445"/>
<accession>A0A1W6P058</accession>
<sequence>MHLHKTGPDDTGGHSVQKETLPSLHKHGLRDCLRPEARALAS</sequence>
<protein>
    <submittedName>
        <fullName evidence="2">Uncharacterized protein</fullName>
    </submittedName>
</protein>
<reference evidence="2 3" key="1">
    <citation type="submission" date="2017-02" db="EMBL/GenBank/DDBJ databases">
        <title>Ketogulonicigenium robustum SPU B003 Genome sequencing and assembly.</title>
        <authorList>
            <person name="Li Y."/>
            <person name="Liu L."/>
            <person name="Wang C."/>
            <person name="Zhang M."/>
            <person name="Zhang T."/>
            <person name="Zhang Y."/>
        </authorList>
    </citation>
    <scope>NUCLEOTIDE SEQUENCE [LARGE SCALE GENOMIC DNA]</scope>
    <source>
        <strain evidence="2 3">SPU_B003</strain>
    </source>
</reference>
<feature type="region of interest" description="Disordered" evidence="1">
    <location>
        <begin position="1"/>
        <end position="29"/>
    </location>
</feature>
<evidence type="ECO:0000313" key="3">
    <source>
        <dbReference type="Proteomes" id="UP000242447"/>
    </source>
</evidence>
<proteinExistence type="predicted"/>
<dbReference type="Proteomes" id="UP000242447">
    <property type="component" value="Chromosome"/>
</dbReference>
<dbReference type="EMBL" id="CP019937">
    <property type="protein sequence ID" value="ARO14791.1"/>
    <property type="molecule type" value="Genomic_DNA"/>
</dbReference>
<name>A0A1W6P058_9RHOB</name>
<organism evidence="2 3">
    <name type="scientific">Ketogulonicigenium robustum</name>
    <dbReference type="NCBI Taxonomy" id="92947"/>
    <lineage>
        <taxon>Bacteria</taxon>
        <taxon>Pseudomonadati</taxon>
        <taxon>Pseudomonadota</taxon>
        <taxon>Alphaproteobacteria</taxon>
        <taxon>Rhodobacterales</taxon>
        <taxon>Roseobacteraceae</taxon>
        <taxon>Ketogulonicigenium</taxon>
    </lineage>
</organism>
<gene>
    <name evidence="2" type="ORF">BVG79_01445</name>
</gene>